<feature type="compositionally biased region" description="Polar residues" evidence="1">
    <location>
        <begin position="7"/>
        <end position="35"/>
    </location>
</feature>
<evidence type="ECO:0000313" key="4">
    <source>
        <dbReference type="Proteomes" id="UP000005845"/>
    </source>
</evidence>
<keyword evidence="3" id="KW-0808">Transferase</keyword>
<sequence length="300" mass="31915">MGMIDAQGSTTDRLPTVSTGSQATPQATSGTTSEATRPAAGMDALDTEAQLALTGERTVPGIPAENYWFRRHEIAYRFIAESCSGKEVLEAGSGEGYGGAMLAAAGATVTCVDYDASAVEHTRRRYPELTMIAGNLVDLPLPDESVDVVVNFQVIEHLWDQAAFIAECRRVLRPGGRLFISTPNRITFSPGRDTPLNPFHTRELDAVELTDLLTDGGLESVVMHGVYHGPGLAELDAKWGGSLIDAQIERALAGEDWPADLVADVAAISADDFVILETSPNSATADIDASLDLFAIAVRP</sequence>
<dbReference type="eggNOG" id="COG2227">
    <property type="taxonomic scope" value="Bacteria"/>
</dbReference>
<dbReference type="GO" id="GO:0032259">
    <property type="term" value="P:methylation"/>
    <property type="evidence" value="ECO:0007669"/>
    <property type="project" value="UniProtKB-KW"/>
</dbReference>
<dbReference type="GO" id="GO:0008757">
    <property type="term" value="F:S-adenosylmethionine-dependent methyltransferase activity"/>
    <property type="evidence" value="ECO:0007669"/>
    <property type="project" value="InterPro"/>
</dbReference>
<evidence type="ECO:0000313" key="3">
    <source>
        <dbReference type="EMBL" id="GAB38950.1"/>
    </source>
</evidence>
<organism evidence="3 4">
    <name type="scientific">Gordonia sputi NBRC 100414</name>
    <dbReference type="NCBI Taxonomy" id="1089453"/>
    <lineage>
        <taxon>Bacteria</taxon>
        <taxon>Bacillati</taxon>
        <taxon>Actinomycetota</taxon>
        <taxon>Actinomycetes</taxon>
        <taxon>Mycobacteriales</taxon>
        <taxon>Gordoniaceae</taxon>
        <taxon>Gordonia</taxon>
    </lineage>
</organism>
<reference evidence="3 4" key="1">
    <citation type="submission" date="2012-02" db="EMBL/GenBank/DDBJ databases">
        <title>Whole genome shotgun sequence of Gordonia sputi NBRC 100414.</title>
        <authorList>
            <person name="Yoshida I."/>
            <person name="Hosoyama A."/>
            <person name="Tsuchikane K."/>
            <person name="Katsumata H."/>
            <person name="Yamazaki S."/>
            <person name="Fujita N."/>
        </authorList>
    </citation>
    <scope>NUCLEOTIDE SEQUENCE [LARGE SCALE GENOMIC DNA]</scope>
    <source>
        <strain evidence="3 4">NBRC 100414</strain>
    </source>
</reference>
<dbReference type="InterPro" id="IPR013216">
    <property type="entry name" value="Methyltransf_11"/>
</dbReference>
<dbReference type="CDD" id="cd02440">
    <property type="entry name" value="AdoMet_MTases"/>
    <property type="match status" value="1"/>
</dbReference>
<dbReference type="SUPFAM" id="SSF53335">
    <property type="entry name" value="S-adenosyl-L-methionine-dependent methyltransferases"/>
    <property type="match status" value="1"/>
</dbReference>
<keyword evidence="3" id="KW-0489">Methyltransferase</keyword>
<dbReference type="Pfam" id="PF08241">
    <property type="entry name" value="Methyltransf_11"/>
    <property type="match status" value="1"/>
</dbReference>
<dbReference type="Proteomes" id="UP000005845">
    <property type="component" value="Unassembled WGS sequence"/>
</dbReference>
<dbReference type="AlphaFoldDB" id="H5TZP2"/>
<gene>
    <name evidence="3" type="ORF">GOSPT_052_01040</name>
</gene>
<dbReference type="InterPro" id="IPR029063">
    <property type="entry name" value="SAM-dependent_MTases_sf"/>
</dbReference>
<dbReference type="InterPro" id="IPR050508">
    <property type="entry name" value="Methyltransf_Superfamily"/>
</dbReference>
<keyword evidence="4" id="KW-1185">Reference proteome</keyword>
<protein>
    <submittedName>
        <fullName evidence="3">Putative methyltransferase</fullName>
    </submittedName>
</protein>
<dbReference type="PANTHER" id="PTHR42912">
    <property type="entry name" value="METHYLTRANSFERASE"/>
    <property type="match status" value="1"/>
</dbReference>
<comment type="caution">
    <text evidence="3">The sequence shown here is derived from an EMBL/GenBank/DDBJ whole genome shotgun (WGS) entry which is preliminary data.</text>
</comment>
<dbReference type="Gene3D" id="3.40.50.150">
    <property type="entry name" value="Vaccinia Virus protein VP39"/>
    <property type="match status" value="1"/>
</dbReference>
<dbReference type="EMBL" id="BAFC01000052">
    <property type="protein sequence ID" value="GAB38950.1"/>
    <property type="molecule type" value="Genomic_DNA"/>
</dbReference>
<proteinExistence type="predicted"/>
<evidence type="ECO:0000259" key="2">
    <source>
        <dbReference type="Pfam" id="PF08241"/>
    </source>
</evidence>
<feature type="domain" description="Methyltransferase type 11" evidence="2">
    <location>
        <begin position="89"/>
        <end position="180"/>
    </location>
</feature>
<evidence type="ECO:0000256" key="1">
    <source>
        <dbReference type="SAM" id="MobiDB-lite"/>
    </source>
</evidence>
<feature type="region of interest" description="Disordered" evidence="1">
    <location>
        <begin position="1"/>
        <end position="39"/>
    </location>
</feature>
<accession>H5TZP2</accession>
<name>H5TZP2_9ACTN</name>